<accession>A0AAI9UD82</accession>
<gene>
    <name evidence="1" type="ORF">CMEL01_16501</name>
</gene>
<sequence>MASANGAFRRFFSLKACACTSKSSLAGSQNFLLASASPPVVGRRAVPHRLILDASRVKPNRKRYSFCGSRHYGYGAAVAPISAISDTGTSDVGSMERTCLPLADELPRPSAVGRAKLSCNENTTASLGALPVQVHASQVSGCCRDLT</sequence>
<evidence type="ECO:0000313" key="1">
    <source>
        <dbReference type="EMBL" id="KAK1456233.1"/>
    </source>
</evidence>
<comment type="caution">
    <text evidence="1">The sequence shown here is derived from an EMBL/GenBank/DDBJ whole genome shotgun (WGS) entry which is preliminary data.</text>
</comment>
<organism evidence="1 2">
    <name type="scientific">Colletotrichum melonis</name>
    <dbReference type="NCBI Taxonomy" id="1209925"/>
    <lineage>
        <taxon>Eukaryota</taxon>
        <taxon>Fungi</taxon>
        <taxon>Dikarya</taxon>
        <taxon>Ascomycota</taxon>
        <taxon>Pezizomycotina</taxon>
        <taxon>Sordariomycetes</taxon>
        <taxon>Hypocreomycetidae</taxon>
        <taxon>Glomerellales</taxon>
        <taxon>Glomerellaceae</taxon>
        <taxon>Colletotrichum</taxon>
        <taxon>Colletotrichum acutatum species complex</taxon>
    </lineage>
</organism>
<protein>
    <submittedName>
        <fullName evidence="1">Uncharacterized protein</fullName>
    </submittedName>
</protein>
<dbReference type="EMBL" id="MLGG01000022">
    <property type="protein sequence ID" value="KAK1456233.1"/>
    <property type="molecule type" value="Genomic_DNA"/>
</dbReference>
<proteinExistence type="predicted"/>
<dbReference type="Proteomes" id="UP001239795">
    <property type="component" value="Unassembled WGS sequence"/>
</dbReference>
<dbReference type="AlphaFoldDB" id="A0AAI9UD82"/>
<reference evidence="1 2" key="1">
    <citation type="submission" date="2016-10" db="EMBL/GenBank/DDBJ databases">
        <title>The genome sequence of Colletotrichum fioriniae PJ7.</title>
        <authorList>
            <person name="Baroncelli R."/>
        </authorList>
    </citation>
    <scope>NUCLEOTIDE SEQUENCE [LARGE SCALE GENOMIC DNA]</scope>
    <source>
        <strain evidence="1">Col 31</strain>
    </source>
</reference>
<keyword evidence="2" id="KW-1185">Reference proteome</keyword>
<name>A0AAI9UD82_9PEZI</name>
<evidence type="ECO:0000313" key="2">
    <source>
        <dbReference type="Proteomes" id="UP001239795"/>
    </source>
</evidence>